<reference evidence="6 7" key="1">
    <citation type="submission" date="2019-09" db="EMBL/GenBank/DDBJ databases">
        <title>Bird 10,000 Genomes (B10K) Project - Family phase.</title>
        <authorList>
            <person name="Zhang G."/>
        </authorList>
    </citation>
    <scope>NUCLEOTIDE SEQUENCE [LARGE SCALE GENOMIC DNA]</scope>
    <source>
        <strain evidence="6">B10K-CU-031-08</strain>
        <tissue evidence="6">Muscle</tissue>
    </source>
</reference>
<dbReference type="InterPro" id="IPR056576">
    <property type="entry name" value="MGAT4_A/B/C_C"/>
</dbReference>
<evidence type="ECO:0000313" key="7">
    <source>
        <dbReference type="Proteomes" id="UP000583049"/>
    </source>
</evidence>
<feature type="domain" description="MGAT4 conserved region" evidence="4">
    <location>
        <begin position="2"/>
        <end position="280"/>
    </location>
</feature>
<dbReference type="AlphaFoldDB" id="A0A7L4M0K0"/>
<dbReference type="InterPro" id="IPR057279">
    <property type="entry name" value="MGAT4"/>
</dbReference>
<dbReference type="PANTHER" id="PTHR12062:SF10">
    <property type="entry name" value="ALPHA-1,3-MANNOSYL-GLYCOPROTEIN 4-BETA-N-ACETYLGLUCOSAMINYLTRANSFERASE-LIKE PROTEIN MGAT4D"/>
    <property type="match status" value="1"/>
</dbReference>
<comment type="pathway">
    <text evidence="1">Protein modification; protein glycosylation.</text>
</comment>
<organism evidence="6 7">
    <name type="scientific">Glareola pratincola</name>
    <name type="common">Collared pratincole</name>
    <name type="synonym">Hirundo pratincola</name>
    <dbReference type="NCBI Taxonomy" id="43316"/>
    <lineage>
        <taxon>Eukaryota</taxon>
        <taxon>Metazoa</taxon>
        <taxon>Chordata</taxon>
        <taxon>Craniata</taxon>
        <taxon>Vertebrata</taxon>
        <taxon>Euteleostomi</taxon>
        <taxon>Archelosauria</taxon>
        <taxon>Archosauria</taxon>
        <taxon>Dinosauria</taxon>
        <taxon>Saurischia</taxon>
        <taxon>Theropoda</taxon>
        <taxon>Coelurosauria</taxon>
        <taxon>Aves</taxon>
        <taxon>Neognathae</taxon>
        <taxon>Neoaves</taxon>
        <taxon>Charadriiformes</taxon>
        <taxon>Glareolidae</taxon>
        <taxon>Glareola</taxon>
    </lineage>
</organism>
<dbReference type="GO" id="GO:0005793">
    <property type="term" value="C:endoplasmic reticulum-Golgi intermediate compartment"/>
    <property type="evidence" value="ECO:0007669"/>
    <property type="project" value="TreeGrafter"/>
</dbReference>
<dbReference type="Pfam" id="PF04666">
    <property type="entry name" value="MGAT4_cons"/>
    <property type="match status" value="1"/>
</dbReference>
<evidence type="ECO:0000313" key="6">
    <source>
        <dbReference type="EMBL" id="NXY71177.1"/>
    </source>
</evidence>
<evidence type="ECO:0000256" key="3">
    <source>
        <dbReference type="ARBA" id="ARBA00022679"/>
    </source>
</evidence>
<dbReference type="GO" id="GO:0005795">
    <property type="term" value="C:Golgi stack"/>
    <property type="evidence" value="ECO:0007669"/>
    <property type="project" value="TreeGrafter"/>
</dbReference>
<name>A0A7L4M0K0_GLAPT</name>
<accession>A0A7L4M0K0</accession>
<proteinExistence type="predicted"/>
<dbReference type="InterPro" id="IPR006759">
    <property type="entry name" value="Glyco_transf_54"/>
</dbReference>
<sequence length="432" mass="49653">MYYYLPHLREYEDAIFPNVIFGRQRTGVSLVMGIPTVKREKQHYLINTLHSVLYGLSEEQKNDCVIIIFVAEVSLHGKVPYADRKRHYGDLSSLHSFPREIQSGVLEVISPPAYYYPDLSNLKKTLGDSEDRVRWRTKQNLDYSFLMLYAQPKGTFYLQLEDDILAKSDYFQSIKDFAAQQSQDWMILEFSQLGFIGKLFRSEDLPLIVDFFLMFYKDKPIDWLMDHLLWVKVCNPEKDAVHCEKEKAKLRIRAKPSLFQHVGIHSSLAGKIQNLKDEDFGKNVLHKAHNNPPAKVDTSLKIYQQYTLEKIYKGEDCFWASAPVAGDYIRFTFLNPQKVEKYFFRSGNMEHPGDKLFNTTVEVLPADEILGKELIDNGSKFNYPATKDGYFKIGAFANGIAEGSINPSIGKIQAIRLSVNSDSPVWAILSEV</sequence>
<dbReference type="PANTHER" id="PTHR12062">
    <property type="entry name" value="N-ACETYLGLUCOSAMINYLTRANSFERASE VI"/>
    <property type="match status" value="1"/>
</dbReference>
<dbReference type="Proteomes" id="UP000583049">
    <property type="component" value="Unassembled WGS sequence"/>
</dbReference>
<evidence type="ECO:0000259" key="4">
    <source>
        <dbReference type="Pfam" id="PF04666"/>
    </source>
</evidence>
<dbReference type="GO" id="GO:0005783">
    <property type="term" value="C:endoplasmic reticulum"/>
    <property type="evidence" value="ECO:0007669"/>
    <property type="project" value="TreeGrafter"/>
</dbReference>
<feature type="non-terminal residue" evidence="6">
    <location>
        <position position="432"/>
    </location>
</feature>
<dbReference type="EMBL" id="VWPO01000703">
    <property type="protein sequence ID" value="NXY71177.1"/>
    <property type="molecule type" value="Genomic_DNA"/>
</dbReference>
<feature type="domain" description="MGAT4 A/B/C C-terminal" evidence="5">
    <location>
        <begin position="294"/>
        <end position="431"/>
    </location>
</feature>
<keyword evidence="2" id="KW-0328">Glycosyltransferase</keyword>
<evidence type="ECO:0000259" key="5">
    <source>
        <dbReference type="Pfam" id="PF23524"/>
    </source>
</evidence>
<gene>
    <name evidence="6" type="primary">Mgat4b_0</name>
    <name evidence="6" type="ORF">GLAPRA_R10271</name>
</gene>
<evidence type="ECO:0000256" key="1">
    <source>
        <dbReference type="ARBA" id="ARBA00004922"/>
    </source>
</evidence>
<dbReference type="Pfam" id="PF23524">
    <property type="entry name" value="MGAT4A_C"/>
    <property type="match status" value="1"/>
</dbReference>
<protein>
    <submittedName>
        <fullName evidence="6">MGT4B acetylglucosaminyltransferase</fullName>
    </submittedName>
</protein>
<dbReference type="GO" id="GO:0006487">
    <property type="term" value="P:protein N-linked glycosylation"/>
    <property type="evidence" value="ECO:0007669"/>
    <property type="project" value="TreeGrafter"/>
</dbReference>
<feature type="non-terminal residue" evidence="6">
    <location>
        <position position="1"/>
    </location>
</feature>
<dbReference type="GO" id="GO:0008375">
    <property type="term" value="F:acetylglucosaminyltransferase activity"/>
    <property type="evidence" value="ECO:0007669"/>
    <property type="project" value="TreeGrafter"/>
</dbReference>
<comment type="caution">
    <text evidence="6">The sequence shown here is derived from an EMBL/GenBank/DDBJ whole genome shotgun (WGS) entry which is preliminary data.</text>
</comment>
<evidence type="ECO:0000256" key="2">
    <source>
        <dbReference type="ARBA" id="ARBA00022676"/>
    </source>
</evidence>
<keyword evidence="3 6" id="KW-0808">Transferase</keyword>
<keyword evidence="7" id="KW-1185">Reference proteome</keyword>